<proteinExistence type="predicted"/>
<reference evidence="1 2" key="1">
    <citation type="submission" date="2022-06" db="EMBL/GenBank/DDBJ databases">
        <title>Halogeometricum sp. a new haloarchaeum isolate from saline soil.</title>
        <authorList>
            <person name="Strakova D."/>
            <person name="Galisteo C."/>
            <person name="Sanchez-Porro C."/>
            <person name="Ventosa A."/>
        </authorList>
    </citation>
    <scope>NUCLEOTIDE SEQUENCE [LARGE SCALE GENOMIC DNA]</scope>
    <source>
        <strain evidence="1 2">S1BR25-6</strain>
    </source>
</reference>
<name>A0ABU2GJX9_9EURY</name>
<accession>A0ABU2GJX9</accession>
<comment type="caution">
    <text evidence="1">The sequence shown here is derived from an EMBL/GenBank/DDBJ whole genome shotgun (WGS) entry which is preliminary data.</text>
</comment>
<dbReference type="EMBL" id="JAMQOP010000005">
    <property type="protein sequence ID" value="MDS0301117.1"/>
    <property type="molecule type" value="Genomic_DNA"/>
</dbReference>
<keyword evidence="2" id="KW-1185">Reference proteome</keyword>
<dbReference type="Proteomes" id="UP001257060">
    <property type="component" value="Unassembled WGS sequence"/>
</dbReference>
<evidence type="ECO:0000313" key="1">
    <source>
        <dbReference type="EMBL" id="MDS0301117.1"/>
    </source>
</evidence>
<gene>
    <name evidence="1" type="ORF">NDI76_20480</name>
</gene>
<dbReference type="RefSeq" id="WP_310926039.1">
    <property type="nucleotide sequence ID" value="NZ_JAMQOP010000005.1"/>
</dbReference>
<organism evidence="1 2">
    <name type="scientific">Halogeometricum salsisoli</name>
    <dbReference type="NCBI Taxonomy" id="2950536"/>
    <lineage>
        <taxon>Archaea</taxon>
        <taxon>Methanobacteriati</taxon>
        <taxon>Methanobacteriota</taxon>
        <taxon>Stenosarchaea group</taxon>
        <taxon>Halobacteria</taxon>
        <taxon>Halobacteriales</taxon>
        <taxon>Haloferacaceae</taxon>
        <taxon>Halogeometricum</taxon>
    </lineage>
</organism>
<sequence length="434" mass="49074">MSANAERERTASRGDLPSLERNRFFYGKLMTPRDMHDEQEFHRVRFDTLARHVAGVGIVDGLETNEIHERRDRDGQETELEVTVQPGVAIDAAGRLLVVENTVRQEFTAPDNDDTVVHVYLRYRETETERVPTPDLGSAVTEGCEFNRIVESPEIVCRYYSDGATETQGVSKPVPTLDVDISLDTGETLAPTDTRLGELARGYRAATADLPFPDESAVFLGAFERSEGAWRATGAERRPLVYSNDMLYGALVRHVFDHDNPHRVTGGGGETGVPTELRERVADLETAVSELRDRVEHDEATISTLEGYVIDRSLEEAVQAFEAVTEEFESEAAHDIAKTLRERIEDDPFVGPEKYFELVGELVELATELRSEIRDEATEESLERYRRAVDRLDEVWSEERDKEETDRDILRVVLAQDRVSETASWLLIKLAVYR</sequence>
<protein>
    <submittedName>
        <fullName evidence="1">Uncharacterized protein</fullName>
    </submittedName>
</protein>
<evidence type="ECO:0000313" key="2">
    <source>
        <dbReference type="Proteomes" id="UP001257060"/>
    </source>
</evidence>